<comment type="caution">
    <text evidence="2">The sequence shown here is derived from an EMBL/GenBank/DDBJ whole genome shotgun (WGS) entry which is preliminary data.</text>
</comment>
<dbReference type="PANTHER" id="PTHR15426:SF6">
    <property type="entry name" value="PROTEIN DEPP1"/>
    <property type="match status" value="1"/>
</dbReference>
<evidence type="ECO:0000256" key="1">
    <source>
        <dbReference type="SAM" id="MobiDB-lite"/>
    </source>
</evidence>
<keyword evidence="3" id="KW-1185">Reference proteome</keyword>
<dbReference type="CTD" id="11067"/>
<dbReference type="GO" id="GO:0005739">
    <property type="term" value="C:mitochondrion"/>
    <property type="evidence" value="ECO:0007669"/>
    <property type="project" value="TreeGrafter"/>
</dbReference>
<feature type="compositionally biased region" description="Basic and acidic residues" evidence="1">
    <location>
        <begin position="132"/>
        <end position="150"/>
    </location>
</feature>
<protein>
    <submittedName>
        <fullName evidence="2">Depp1 protein</fullName>
    </submittedName>
</protein>
<accession>A0AAV0A5N1</accession>
<feature type="region of interest" description="Disordered" evidence="1">
    <location>
        <begin position="82"/>
        <end position="175"/>
    </location>
</feature>
<proteinExistence type="predicted"/>
<dbReference type="InterPro" id="IPR020133">
    <property type="entry name" value="DEPP"/>
</dbReference>
<evidence type="ECO:0000313" key="3">
    <source>
        <dbReference type="Proteomes" id="UP001152836"/>
    </source>
</evidence>
<name>A0AAV0A5N1_PHORO</name>
<evidence type="ECO:0000313" key="2">
    <source>
        <dbReference type="EMBL" id="CAH7182355.1"/>
    </source>
</evidence>
<dbReference type="GeneID" id="127236135"/>
<reference evidence="2" key="1">
    <citation type="submission" date="2022-06" db="EMBL/GenBank/DDBJ databases">
        <authorList>
            <person name="Andreotti S."/>
            <person name="Wyler E."/>
        </authorList>
    </citation>
    <scope>NUCLEOTIDE SEQUENCE</scope>
</reference>
<dbReference type="Pfam" id="PF15343">
    <property type="entry name" value="DEPP"/>
    <property type="match status" value="1"/>
</dbReference>
<dbReference type="EMBL" id="CALSGD010001562">
    <property type="protein sequence ID" value="CAH7182355.1"/>
    <property type="molecule type" value="Genomic_DNA"/>
</dbReference>
<feature type="region of interest" description="Disordered" evidence="1">
    <location>
        <begin position="1"/>
        <end position="39"/>
    </location>
</feature>
<dbReference type="Proteomes" id="UP001152836">
    <property type="component" value="Unassembled WGS sequence"/>
</dbReference>
<dbReference type="KEGG" id="prob:127236135"/>
<dbReference type="AlphaFoldDB" id="A0AAV0A5N1"/>
<sequence>MRSRLLLPVPHLPTIRETSEELSHGAAGQEPPTSPSLDDYIRSICQLAQPTSVLDKVAVRSRPHSPYRPAWTREKRCQAESLADSSPCFSSLPPPLSSPGTDNPLDWLFGKSQEQQADGRDPTSGPGSSDHGSVHRQMEEYTGRLCETRLPENSPGRTSGPRQQTSNRKSWTARKSHQALATVSGSRPSGILSTLCLHLPVIHEL</sequence>
<organism evidence="2 3">
    <name type="scientific">Phodopus roborovskii</name>
    <name type="common">Roborovski's desert hamster</name>
    <name type="synonym">Cricetulus roborovskii</name>
    <dbReference type="NCBI Taxonomy" id="109678"/>
    <lineage>
        <taxon>Eukaryota</taxon>
        <taxon>Metazoa</taxon>
        <taxon>Chordata</taxon>
        <taxon>Craniata</taxon>
        <taxon>Vertebrata</taxon>
        <taxon>Euteleostomi</taxon>
        <taxon>Mammalia</taxon>
        <taxon>Eutheria</taxon>
        <taxon>Euarchontoglires</taxon>
        <taxon>Glires</taxon>
        <taxon>Rodentia</taxon>
        <taxon>Myomorpha</taxon>
        <taxon>Muroidea</taxon>
        <taxon>Cricetidae</taxon>
        <taxon>Cricetinae</taxon>
        <taxon>Phodopus</taxon>
    </lineage>
</organism>
<feature type="compositionally biased region" description="Polar residues" evidence="1">
    <location>
        <begin position="155"/>
        <end position="170"/>
    </location>
</feature>
<gene>
    <name evidence="2" type="primary">Depp1</name>
    <name evidence="2" type="ORF">PHOROB_LOCUS14888</name>
</gene>
<dbReference type="GO" id="GO:0010506">
    <property type="term" value="P:regulation of autophagy"/>
    <property type="evidence" value="ECO:0007669"/>
    <property type="project" value="TreeGrafter"/>
</dbReference>
<dbReference type="RefSeq" id="XP_051059550.1">
    <property type="nucleotide sequence ID" value="XM_051203593.1"/>
</dbReference>
<dbReference type="PANTHER" id="PTHR15426">
    <property type="entry name" value="PROTEIN DEPP1"/>
    <property type="match status" value="1"/>
</dbReference>